<reference evidence="15 16" key="2">
    <citation type="submission" date="2018-06" db="EMBL/GenBank/DDBJ databases">
        <authorList>
            <consortium name="Pathogen Informatics"/>
            <person name="Doyle S."/>
        </authorList>
    </citation>
    <scope>NUCLEOTIDE SEQUENCE [LARGE SCALE GENOMIC DNA]</scope>
    <source>
        <strain evidence="13 15">NCTC11632</strain>
        <strain evidence="12 16">NCTC13100</strain>
    </source>
</reference>
<dbReference type="EMBL" id="JRFA01000009">
    <property type="protein sequence ID" value="KGN75036.1"/>
    <property type="molecule type" value="Genomic_DNA"/>
</dbReference>
<keyword evidence="4 9" id="KW-0547">Nucleotide-binding</keyword>
<feature type="binding site" evidence="9">
    <location>
        <position position="9"/>
    </location>
    <ligand>
        <name>substrate</name>
    </ligand>
</feature>
<dbReference type="NCBIfam" id="TIGR01510">
    <property type="entry name" value="coaD_prev_kdtB"/>
    <property type="match status" value="1"/>
</dbReference>
<proteinExistence type="inferred from homology"/>
<dbReference type="NCBIfam" id="TIGR00125">
    <property type="entry name" value="cyt_tran_rel"/>
    <property type="match status" value="1"/>
</dbReference>
<evidence type="ECO:0000313" key="16">
    <source>
        <dbReference type="Proteomes" id="UP000254263"/>
    </source>
</evidence>
<evidence type="ECO:0000256" key="7">
    <source>
        <dbReference type="ARBA" id="ARBA00022993"/>
    </source>
</evidence>
<comment type="catalytic activity">
    <reaction evidence="8 9">
        <text>(R)-4'-phosphopantetheine + ATP + H(+) = 3'-dephospho-CoA + diphosphate</text>
        <dbReference type="Rhea" id="RHEA:19801"/>
        <dbReference type="ChEBI" id="CHEBI:15378"/>
        <dbReference type="ChEBI" id="CHEBI:30616"/>
        <dbReference type="ChEBI" id="CHEBI:33019"/>
        <dbReference type="ChEBI" id="CHEBI:57328"/>
        <dbReference type="ChEBI" id="CHEBI:61723"/>
        <dbReference type="EC" id="2.7.7.3"/>
    </reaction>
</comment>
<dbReference type="Proteomes" id="UP000030103">
    <property type="component" value="Unassembled WGS sequence"/>
</dbReference>
<evidence type="ECO:0000259" key="10">
    <source>
        <dbReference type="Pfam" id="PF01467"/>
    </source>
</evidence>
<dbReference type="Pfam" id="PF01467">
    <property type="entry name" value="CTP_transf_like"/>
    <property type="match status" value="1"/>
</dbReference>
<evidence type="ECO:0000256" key="9">
    <source>
        <dbReference type="HAMAP-Rule" id="MF_00151"/>
    </source>
</evidence>
<evidence type="ECO:0000256" key="5">
    <source>
        <dbReference type="ARBA" id="ARBA00022840"/>
    </source>
</evidence>
<dbReference type="InterPro" id="IPR014729">
    <property type="entry name" value="Rossmann-like_a/b/a_fold"/>
</dbReference>
<feature type="binding site" evidence="9">
    <location>
        <position position="41"/>
    </location>
    <ligand>
        <name>substrate</name>
    </ligand>
</feature>
<evidence type="ECO:0000256" key="8">
    <source>
        <dbReference type="ARBA" id="ARBA00029346"/>
    </source>
</evidence>
<dbReference type="GO" id="GO:0005737">
    <property type="term" value="C:cytoplasm"/>
    <property type="evidence" value="ECO:0007669"/>
    <property type="project" value="UniProtKB-SubCell"/>
</dbReference>
<evidence type="ECO:0000313" key="11">
    <source>
        <dbReference type="EMBL" id="KGN75036.1"/>
    </source>
</evidence>
<feature type="binding site" evidence="9">
    <location>
        <position position="17"/>
    </location>
    <ligand>
        <name>ATP</name>
        <dbReference type="ChEBI" id="CHEBI:30616"/>
    </ligand>
</feature>
<evidence type="ECO:0000256" key="1">
    <source>
        <dbReference type="ARBA" id="ARBA00022490"/>
    </source>
</evidence>
<dbReference type="UniPathway" id="UPA00241">
    <property type="reaction ID" value="UER00355"/>
</dbReference>
<keyword evidence="14" id="KW-1185">Reference proteome</keyword>
<protein>
    <recommendedName>
        <fullName evidence="9">Phosphopantetheine adenylyltransferase</fullName>
        <ecNumber evidence="9">2.7.7.3</ecNumber>
    </recommendedName>
    <alternativeName>
        <fullName evidence="9">Dephospho-CoA pyrophosphorylase</fullName>
    </alternativeName>
    <alternativeName>
        <fullName evidence="9">Pantetheine-phosphate adenylyltransferase</fullName>
        <shortName evidence="9">PPAT</shortName>
    </alternativeName>
</protein>
<comment type="cofactor">
    <cofactor evidence="9">
        <name>Mg(2+)</name>
        <dbReference type="ChEBI" id="CHEBI:18420"/>
    </cofactor>
</comment>
<evidence type="ECO:0000256" key="6">
    <source>
        <dbReference type="ARBA" id="ARBA00022842"/>
    </source>
</evidence>
<dbReference type="STRING" id="28115.HQ47_03775"/>
<dbReference type="EMBL" id="UGTI01000001">
    <property type="protein sequence ID" value="SUB78189.1"/>
    <property type="molecule type" value="Genomic_DNA"/>
</dbReference>
<comment type="subunit">
    <text evidence="9">Homohexamer.</text>
</comment>
<evidence type="ECO:0000313" key="13">
    <source>
        <dbReference type="EMBL" id="SUB89223.1"/>
    </source>
</evidence>
<feature type="binding site" evidence="9">
    <location>
        <begin position="9"/>
        <end position="10"/>
    </location>
    <ligand>
        <name>ATP</name>
        <dbReference type="ChEBI" id="CHEBI:30616"/>
    </ligand>
</feature>
<dbReference type="PANTHER" id="PTHR21342">
    <property type="entry name" value="PHOSPHOPANTETHEINE ADENYLYLTRANSFERASE"/>
    <property type="match status" value="1"/>
</dbReference>
<dbReference type="InterPro" id="IPR001980">
    <property type="entry name" value="PPAT"/>
</dbReference>
<evidence type="ECO:0000313" key="12">
    <source>
        <dbReference type="EMBL" id="SUB78189.1"/>
    </source>
</evidence>
<keyword evidence="5 9" id="KW-0067">ATP-binding</keyword>
<sequence length="153" mass="17582">MRIAMYAGSFDPFTRGHADIVERGLNIFDKLIIAIGVNESKRPLFTPEQRLRQISNYYHENKDIEICIFDGLTVEFARQKNANFLLRGVRSSTDMEYERTLADLNKQIAGMETVLLPARQQLTHISSTVVRELLHFGADVSKFLPENFDLKSF</sequence>
<keyword evidence="1 9" id="KW-0963">Cytoplasm</keyword>
<feature type="binding site" evidence="9">
    <location>
        <position position="73"/>
    </location>
    <ligand>
        <name>substrate</name>
    </ligand>
</feature>
<dbReference type="PRINTS" id="PR01020">
    <property type="entry name" value="LPSBIOSNTHSS"/>
</dbReference>
<accession>A0A0A2GC45</accession>
<comment type="function">
    <text evidence="9">Reversibly transfers an adenylyl group from ATP to 4'-phosphopantetheine, yielding dephospho-CoA (dPCoA) and pyrophosphate.</text>
</comment>
<dbReference type="OrthoDB" id="9806661at2"/>
<feature type="site" description="Transition state stabilizer" evidence="9">
    <location>
        <position position="17"/>
    </location>
</feature>
<comment type="subcellular location">
    <subcellularLocation>
        <location evidence="9">Cytoplasm</location>
    </subcellularLocation>
</comment>
<dbReference type="GO" id="GO:0015937">
    <property type="term" value="P:coenzyme A biosynthetic process"/>
    <property type="evidence" value="ECO:0007669"/>
    <property type="project" value="UniProtKB-UniRule"/>
</dbReference>
<evidence type="ECO:0000256" key="2">
    <source>
        <dbReference type="ARBA" id="ARBA00022679"/>
    </source>
</evidence>
<keyword evidence="7 9" id="KW-0173">Coenzyme A biosynthesis</keyword>
<dbReference type="HAMAP" id="MF_00151">
    <property type="entry name" value="PPAT_bact"/>
    <property type="match status" value="1"/>
</dbReference>
<reference evidence="11 14" key="1">
    <citation type="submission" date="2014-09" db="EMBL/GenBank/DDBJ databases">
        <title>Draft Genome Sequence of Porphyromonas macacae COT-192_OH2859.</title>
        <authorList>
            <person name="Wallis C."/>
            <person name="Deusch O."/>
            <person name="O'Flynn C."/>
            <person name="Davis I."/>
            <person name="Horsfall A."/>
            <person name="Kirkwood N."/>
            <person name="Harris S."/>
            <person name="Eisen J.A."/>
            <person name="Coil D.A."/>
            <person name="Darling A.E."/>
            <person name="Jospin G."/>
            <person name="Alexiev A."/>
        </authorList>
    </citation>
    <scope>NUCLEOTIDE SEQUENCE [LARGE SCALE GENOMIC DNA]</scope>
    <source>
        <strain evidence="14">COT-192 OH2859</strain>
        <strain evidence="11">COT-192_OH2859</strain>
    </source>
</reference>
<keyword evidence="6 9" id="KW-0460">Magnesium</keyword>
<dbReference type="EC" id="2.7.7.3" evidence="9"/>
<gene>
    <name evidence="9 12" type="primary">coaD</name>
    <name evidence="11" type="ORF">HQ47_03775</name>
    <name evidence="13" type="ORF">NCTC11632_01322</name>
    <name evidence="12" type="ORF">NCTC13100_01342</name>
</gene>
<dbReference type="eggNOG" id="COG0669">
    <property type="taxonomic scope" value="Bacteria"/>
</dbReference>
<dbReference type="SUPFAM" id="SSF52374">
    <property type="entry name" value="Nucleotidylyl transferase"/>
    <property type="match status" value="1"/>
</dbReference>
<keyword evidence="2 9" id="KW-0808">Transferase</keyword>
<organism evidence="11 14">
    <name type="scientific">Porphyromonas macacae</name>
    <dbReference type="NCBI Taxonomy" id="28115"/>
    <lineage>
        <taxon>Bacteria</taxon>
        <taxon>Pseudomonadati</taxon>
        <taxon>Bacteroidota</taxon>
        <taxon>Bacteroidia</taxon>
        <taxon>Bacteroidales</taxon>
        <taxon>Porphyromonadaceae</taxon>
        <taxon>Porphyromonas</taxon>
    </lineage>
</organism>
<dbReference type="AlphaFoldDB" id="A0A0A2GC45"/>
<dbReference type="GO" id="GO:0005524">
    <property type="term" value="F:ATP binding"/>
    <property type="evidence" value="ECO:0007669"/>
    <property type="project" value="UniProtKB-KW"/>
</dbReference>
<dbReference type="Proteomes" id="UP000254263">
    <property type="component" value="Unassembled WGS sequence"/>
</dbReference>
<keyword evidence="3 9" id="KW-0548">Nucleotidyltransferase</keyword>
<feature type="domain" description="Cytidyltransferase-like" evidence="10">
    <location>
        <begin position="5"/>
        <end position="132"/>
    </location>
</feature>
<feature type="binding site" evidence="9">
    <location>
        <position position="98"/>
    </location>
    <ligand>
        <name>ATP</name>
        <dbReference type="ChEBI" id="CHEBI:30616"/>
    </ligand>
</feature>
<feature type="binding site" evidence="9">
    <location>
        <begin position="88"/>
        <end position="90"/>
    </location>
    <ligand>
        <name>ATP</name>
        <dbReference type="ChEBI" id="CHEBI:30616"/>
    </ligand>
</feature>
<evidence type="ECO:0000313" key="15">
    <source>
        <dbReference type="Proteomes" id="UP000254156"/>
    </source>
</evidence>
<dbReference type="Proteomes" id="UP000254156">
    <property type="component" value="Unassembled WGS sequence"/>
</dbReference>
<name>A0A0A2GC45_9PORP</name>
<comment type="similarity">
    <text evidence="9">Belongs to the bacterial CoaD family.</text>
</comment>
<dbReference type="Gene3D" id="3.40.50.620">
    <property type="entry name" value="HUPs"/>
    <property type="match status" value="1"/>
</dbReference>
<dbReference type="RefSeq" id="WP_025004178.1">
    <property type="nucleotide sequence ID" value="NZ_JASBZX010000010.1"/>
</dbReference>
<dbReference type="GO" id="GO:0004595">
    <property type="term" value="F:pantetheine-phosphate adenylyltransferase activity"/>
    <property type="evidence" value="ECO:0007669"/>
    <property type="project" value="UniProtKB-UniRule"/>
</dbReference>
<dbReference type="PANTHER" id="PTHR21342:SF1">
    <property type="entry name" value="PHOSPHOPANTETHEINE ADENYLYLTRANSFERASE"/>
    <property type="match status" value="1"/>
</dbReference>
<evidence type="ECO:0000256" key="4">
    <source>
        <dbReference type="ARBA" id="ARBA00022741"/>
    </source>
</evidence>
<feature type="binding site" evidence="9">
    <location>
        <begin position="122"/>
        <end position="128"/>
    </location>
    <ligand>
        <name>ATP</name>
        <dbReference type="ChEBI" id="CHEBI:30616"/>
    </ligand>
</feature>
<evidence type="ECO:0000256" key="3">
    <source>
        <dbReference type="ARBA" id="ARBA00022695"/>
    </source>
</evidence>
<evidence type="ECO:0000313" key="14">
    <source>
        <dbReference type="Proteomes" id="UP000030103"/>
    </source>
</evidence>
<comment type="pathway">
    <text evidence="9">Cofactor biosynthesis; coenzyme A biosynthesis; CoA from (R)-pantothenate: step 4/5.</text>
</comment>
<feature type="binding site" evidence="9">
    <location>
        <position position="87"/>
    </location>
    <ligand>
        <name>substrate</name>
    </ligand>
</feature>
<dbReference type="InterPro" id="IPR004821">
    <property type="entry name" value="Cyt_trans-like"/>
</dbReference>
<dbReference type="EMBL" id="UGTF01000002">
    <property type="protein sequence ID" value="SUB89223.1"/>
    <property type="molecule type" value="Genomic_DNA"/>
</dbReference>